<gene>
    <name evidence="6" type="ORF">V3328_11185</name>
</gene>
<keyword evidence="7" id="KW-1185">Reference proteome</keyword>
<evidence type="ECO:0000259" key="5">
    <source>
        <dbReference type="SMART" id="SM00895"/>
    </source>
</evidence>
<sequence length="301" mass="34630">MAKTELARKILSILRDEQAETGFHLREQWLADALGVSRSPVRTALKQLEQLKVVRSEPHQGYFLQAAPGSVAFDEIELPEGESDRIYRRIASERFADLIGDQVSVGDLVRRYKANRAVIVRVLGRMQEDGLVEKTPGHGWVFGPALNDEAAYQDSYRYRLLIEPAALLEERFELSPRRVAKLRGLHEAALDRDLEDETVASLFDIDAEFHETLADACGNRFLAQAIRQQTRLRRLSEYEKYTSRERHRSSFGEHMTILDAIEAGDMPLAAERMRRHIRAANDTRPDFRKVRTLAHRRLTRR</sequence>
<keyword evidence="1" id="KW-0805">Transcription regulation</keyword>
<feature type="domain" description="HTH gntR-type" evidence="4">
    <location>
        <begin position="84"/>
        <end position="142"/>
    </location>
</feature>
<evidence type="ECO:0000256" key="3">
    <source>
        <dbReference type="ARBA" id="ARBA00023163"/>
    </source>
</evidence>
<accession>A0AAW9RQF6</accession>
<feature type="domain" description="HTH gntR-type" evidence="4">
    <location>
        <begin position="6"/>
        <end position="64"/>
    </location>
</feature>
<dbReference type="GO" id="GO:0003700">
    <property type="term" value="F:DNA-binding transcription factor activity"/>
    <property type="evidence" value="ECO:0007669"/>
    <property type="project" value="InterPro"/>
</dbReference>
<proteinExistence type="predicted"/>
<dbReference type="SMART" id="SM00345">
    <property type="entry name" value="HTH_GNTR"/>
    <property type="match status" value="2"/>
</dbReference>
<evidence type="ECO:0000256" key="2">
    <source>
        <dbReference type="ARBA" id="ARBA00023125"/>
    </source>
</evidence>
<dbReference type="InterPro" id="IPR000524">
    <property type="entry name" value="Tscrpt_reg_HTH_GntR"/>
</dbReference>
<dbReference type="Proteomes" id="UP001378188">
    <property type="component" value="Unassembled WGS sequence"/>
</dbReference>
<dbReference type="InterPro" id="IPR036388">
    <property type="entry name" value="WH-like_DNA-bd_sf"/>
</dbReference>
<dbReference type="GO" id="GO:0003677">
    <property type="term" value="F:DNA binding"/>
    <property type="evidence" value="ECO:0007669"/>
    <property type="project" value="UniProtKB-KW"/>
</dbReference>
<dbReference type="InterPro" id="IPR036390">
    <property type="entry name" value="WH_DNA-bd_sf"/>
</dbReference>
<evidence type="ECO:0000313" key="6">
    <source>
        <dbReference type="EMBL" id="MEJ8572041.1"/>
    </source>
</evidence>
<dbReference type="EMBL" id="JAZHOF010000004">
    <property type="protein sequence ID" value="MEJ8572041.1"/>
    <property type="molecule type" value="Genomic_DNA"/>
</dbReference>
<keyword evidence="2" id="KW-0238">DNA-binding</keyword>
<dbReference type="Pfam" id="PF00392">
    <property type="entry name" value="GntR"/>
    <property type="match status" value="1"/>
</dbReference>
<dbReference type="PANTHER" id="PTHR43537:SF5">
    <property type="entry name" value="UXU OPERON TRANSCRIPTIONAL REGULATOR"/>
    <property type="match status" value="1"/>
</dbReference>
<dbReference type="SUPFAM" id="SSF46785">
    <property type="entry name" value="Winged helix' DNA-binding domain"/>
    <property type="match status" value="2"/>
</dbReference>
<dbReference type="InterPro" id="IPR008920">
    <property type="entry name" value="TF_FadR/GntR_C"/>
</dbReference>
<organism evidence="6 7">
    <name type="scientific">Microbaculum marinum</name>
    <dbReference type="NCBI Taxonomy" id="1764581"/>
    <lineage>
        <taxon>Bacteria</taxon>
        <taxon>Pseudomonadati</taxon>
        <taxon>Pseudomonadota</taxon>
        <taxon>Alphaproteobacteria</taxon>
        <taxon>Hyphomicrobiales</taxon>
        <taxon>Tepidamorphaceae</taxon>
        <taxon>Microbaculum</taxon>
    </lineage>
</organism>
<dbReference type="PANTHER" id="PTHR43537">
    <property type="entry name" value="TRANSCRIPTIONAL REGULATOR, GNTR FAMILY"/>
    <property type="match status" value="1"/>
</dbReference>
<protein>
    <submittedName>
        <fullName evidence="6">GntR family transcriptional regulator</fullName>
    </submittedName>
</protein>
<evidence type="ECO:0000313" key="7">
    <source>
        <dbReference type="Proteomes" id="UP001378188"/>
    </source>
</evidence>
<dbReference type="AlphaFoldDB" id="A0AAW9RQF6"/>
<dbReference type="Gene3D" id="1.10.10.10">
    <property type="entry name" value="Winged helix-like DNA-binding domain superfamily/Winged helix DNA-binding domain"/>
    <property type="match status" value="2"/>
</dbReference>
<evidence type="ECO:0000259" key="4">
    <source>
        <dbReference type="SMART" id="SM00345"/>
    </source>
</evidence>
<reference evidence="6 7" key="1">
    <citation type="submission" date="2024-02" db="EMBL/GenBank/DDBJ databases">
        <title>Genome analysis and characterization of Microbaculum marinisediminis sp. nov., isolated from marine sediment.</title>
        <authorList>
            <person name="Du Z.-J."/>
            <person name="Ye Y.-Q."/>
            <person name="Zhang Z.-R."/>
            <person name="Yuan S.-M."/>
            <person name="Zhang X.-Y."/>
        </authorList>
    </citation>
    <scope>NUCLEOTIDE SEQUENCE [LARGE SCALE GENOMIC DNA]</scope>
    <source>
        <strain evidence="6 7">SDUM1044001</strain>
    </source>
</reference>
<dbReference type="InterPro" id="IPR011711">
    <property type="entry name" value="GntR_C"/>
</dbReference>
<dbReference type="Pfam" id="PF07729">
    <property type="entry name" value="FCD"/>
    <property type="match status" value="1"/>
</dbReference>
<feature type="domain" description="GntR C-terminal" evidence="5">
    <location>
        <begin position="154"/>
        <end position="279"/>
    </location>
</feature>
<dbReference type="SMART" id="SM00895">
    <property type="entry name" value="FCD"/>
    <property type="match status" value="1"/>
</dbReference>
<dbReference type="RefSeq" id="WP_340329739.1">
    <property type="nucleotide sequence ID" value="NZ_JAZHOF010000004.1"/>
</dbReference>
<name>A0AAW9RQF6_9HYPH</name>
<dbReference type="Gene3D" id="1.20.120.530">
    <property type="entry name" value="GntR ligand-binding domain-like"/>
    <property type="match status" value="1"/>
</dbReference>
<evidence type="ECO:0000256" key="1">
    <source>
        <dbReference type="ARBA" id="ARBA00023015"/>
    </source>
</evidence>
<dbReference type="SUPFAM" id="SSF48008">
    <property type="entry name" value="GntR ligand-binding domain-like"/>
    <property type="match status" value="1"/>
</dbReference>
<keyword evidence="3" id="KW-0804">Transcription</keyword>
<comment type="caution">
    <text evidence="6">The sequence shown here is derived from an EMBL/GenBank/DDBJ whole genome shotgun (WGS) entry which is preliminary data.</text>
</comment>